<proteinExistence type="predicted"/>
<dbReference type="RefSeq" id="WP_068495194.1">
    <property type="nucleotide sequence ID" value="NZ_LWQT01000097.1"/>
</dbReference>
<name>A0A178MAL4_9PROT</name>
<evidence type="ECO:0000313" key="1">
    <source>
        <dbReference type="EMBL" id="OAN45792.1"/>
    </source>
</evidence>
<dbReference type="Proteomes" id="UP000078428">
    <property type="component" value="Unassembled WGS sequence"/>
</dbReference>
<evidence type="ECO:0000313" key="2">
    <source>
        <dbReference type="Proteomes" id="UP000078428"/>
    </source>
</evidence>
<reference evidence="1 2" key="1">
    <citation type="submission" date="2016-04" db="EMBL/GenBank/DDBJ databases">
        <title>Draft genome sequence of freshwater magnetotactic bacteria Magnetospirillum marisnigri SP-1 and Magnetospirillum moscoviense BB-1.</title>
        <authorList>
            <person name="Koziaeva V."/>
            <person name="Dziuba M.V."/>
            <person name="Ivanov T.M."/>
            <person name="Kuznetsov B."/>
            <person name="Grouzdev D.S."/>
        </authorList>
    </citation>
    <scope>NUCLEOTIDE SEQUENCE [LARGE SCALE GENOMIC DNA]</scope>
    <source>
        <strain evidence="1 2">SP-1</strain>
    </source>
</reference>
<sequence length="70" mass="8069">MDAMLSPDPEGRVQLRNLRGVMRQWLKEQGVKTVVDDKRLKRKLLALGYDVRKINGYETLFGRSIAIPVE</sequence>
<dbReference type="EMBL" id="LWQT01000097">
    <property type="protein sequence ID" value="OAN45792.1"/>
    <property type="molecule type" value="Genomic_DNA"/>
</dbReference>
<accession>A0A178MAL4</accession>
<keyword evidence="2" id="KW-1185">Reference proteome</keyword>
<gene>
    <name evidence="1" type="ORF">A6A04_20845</name>
</gene>
<dbReference type="AlphaFoldDB" id="A0A178MAL4"/>
<protein>
    <submittedName>
        <fullName evidence="1">Uncharacterized protein</fullName>
    </submittedName>
</protein>
<organism evidence="1 2">
    <name type="scientific">Paramagnetospirillum marisnigri</name>
    <dbReference type="NCBI Taxonomy" id="1285242"/>
    <lineage>
        <taxon>Bacteria</taxon>
        <taxon>Pseudomonadati</taxon>
        <taxon>Pseudomonadota</taxon>
        <taxon>Alphaproteobacteria</taxon>
        <taxon>Rhodospirillales</taxon>
        <taxon>Magnetospirillaceae</taxon>
        <taxon>Paramagnetospirillum</taxon>
    </lineage>
</organism>
<comment type="caution">
    <text evidence="1">The sequence shown here is derived from an EMBL/GenBank/DDBJ whole genome shotgun (WGS) entry which is preliminary data.</text>
</comment>